<reference evidence="2" key="1">
    <citation type="submission" date="2014-12" db="EMBL/GenBank/DDBJ databases">
        <title>Insight into the proteome of Arion vulgaris.</title>
        <authorList>
            <person name="Aradska J."/>
            <person name="Bulat T."/>
            <person name="Smidak R."/>
            <person name="Sarate P."/>
            <person name="Gangsoo J."/>
            <person name="Sialana F."/>
            <person name="Bilban M."/>
            <person name="Lubec G."/>
        </authorList>
    </citation>
    <scope>NUCLEOTIDE SEQUENCE</scope>
    <source>
        <tissue evidence="2">Skin</tissue>
    </source>
</reference>
<name>A0A0B6Y3U1_9EUPU</name>
<organism evidence="2">
    <name type="scientific">Arion vulgaris</name>
    <dbReference type="NCBI Taxonomy" id="1028688"/>
    <lineage>
        <taxon>Eukaryota</taxon>
        <taxon>Metazoa</taxon>
        <taxon>Spiralia</taxon>
        <taxon>Lophotrochozoa</taxon>
        <taxon>Mollusca</taxon>
        <taxon>Gastropoda</taxon>
        <taxon>Heterobranchia</taxon>
        <taxon>Euthyneura</taxon>
        <taxon>Panpulmonata</taxon>
        <taxon>Eupulmonata</taxon>
        <taxon>Stylommatophora</taxon>
        <taxon>Helicina</taxon>
        <taxon>Arionoidea</taxon>
        <taxon>Arionidae</taxon>
        <taxon>Arion</taxon>
    </lineage>
</organism>
<feature type="compositionally biased region" description="Polar residues" evidence="1">
    <location>
        <begin position="73"/>
        <end position="92"/>
    </location>
</feature>
<proteinExistence type="predicted"/>
<feature type="region of interest" description="Disordered" evidence="1">
    <location>
        <begin position="38"/>
        <end position="92"/>
    </location>
</feature>
<dbReference type="EMBL" id="HACG01003934">
    <property type="protein sequence ID" value="CEK50799.1"/>
    <property type="molecule type" value="Transcribed_RNA"/>
</dbReference>
<gene>
    <name evidence="2" type="primary">ORF11703</name>
</gene>
<evidence type="ECO:0000256" key="1">
    <source>
        <dbReference type="SAM" id="MobiDB-lite"/>
    </source>
</evidence>
<feature type="non-terminal residue" evidence="2">
    <location>
        <position position="1"/>
    </location>
</feature>
<accession>A0A0B6Y3U1</accession>
<dbReference type="AlphaFoldDB" id="A0A0B6Y3U1"/>
<protein>
    <submittedName>
        <fullName evidence="2">Uncharacterized protein</fullName>
    </submittedName>
</protein>
<feature type="non-terminal residue" evidence="2">
    <location>
        <position position="92"/>
    </location>
</feature>
<evidence type="ECO:0000313" key="2">
    <source>
        <dbReference type="EMBL" id="CEK50799.1"/>
    </source>
</evidence>
<sequence length="92" mass="10212">YSMDFSTLPSSLGNIHEKIQSSRTEKHGLDKTVASSEISEDIEEHHSDNSQTRSAIMKSNDAKTHQEDAVPTLATTGIQESDNETESWVNSY</sequence>